<evidence type="ECO:0000256" key="1">
    <source>
        <dbReference type="ARBA" id="ARBA00004854"/>
    </source>
</evidence>
<evidence type="ECO:0000256" key="12">
    <source>
        <dbReference type="ARBA" id="ARBA00048774"/>
    </source>
</evidence>
<evidence type="ECO:0000256" key="10">
    <source>
        <dbReference type="ARBA" id="ARBA00047817"/>
    </source>
</evidence>
<dbReference type="EMBL" id="JAACNH010000007">
    <property type="protein sequence ID" value="KAG8437707.1"/>
    <property type="molecule type" value="Genomic_DNA"/>
</dbReference>
<organism evidence="14 15">
    <name type="scientific">Hymenochirus boettgeri</name>
    <name type="common">Congo dwarf clawed frog</name>
    <dbReference type="NCBI Taxonomy" id="247094"/>
    <lineage>
        <taxon>Eukaryota</taxon>
        <taxon>Metazoa</taxon>
        <taxon>Chordata</taxon>
        <taxon>Craniata</taxon>
        <taxon>Vertebrata</taxon>
        <taxon>Euteleostomi</taxon>
        <taxon>Amphibia</taxon>
        <taxon>Batrachia</taxon>
        <taxon>Anura</taxon>
        <taxon>Pipoidea</taxon>
        <taxon>Pipidae</taxon>
        <taxon>Pipinae</taxon>
        <taxon>Hymenochirus</taxon>
    </lineage>
</organism>
<dbReference type="Proteomes" id="UP000812440">
    <property type="component" value="Chromosome 4"/>
</dbReference>
<dbReference type="OrthoDB" id="9876299at2759"/>
<dbReference type="InterPro" id="IPR036291">
    <property type="entry name" value="NAD(P)-bd_dom_sf"/>
</dbReference>
<reference evidence="14" key="1">
    <citation type="thesis" date="2020" institute="ProQuest LLC" country="789 East Eisenhower Parkway, Ann Arbor, MI, USA">
        <title>Comparative Genomics and Chromosome Evolution.</title>
        <authorList>
            <person name="Mudd A.B."/>
        </authorList>
    </citation>
    <scope>NUCLEOTIDE SEQUENCE</scope>
    <source>
        <strain evidence="14">Female2</strain>
        <tissue evidence="14">Blood</tissue>
    </source>
</reference>
<keyword evidence="4" id="KW-0443">Lipid metabolism</keyword>
<comment type="similarity">
    <text evidence="2">Belongs to the short-chain dehydrogenases/reductases (SDR) family.</text>
</comment>
<comment type="catalytic activity">
    <reaction evidence="9">
        <text>11beta-hydroxyandrost-4-ene-3,17-dione + NAD(+) = androst-4-ene-3,11,17-trione + NADH + H(+)</text>
        <dbReference type="Rhea" id="RHEA:69408"/>
        <dbReference type="ChEBI" id="CHEBI:2495"/>
        <dbReference type="ChEBI" id="CHEBI:15378"/>
        <dbReference type="ChEBI" id="CHEBI:27967"/>
        <dbReference type="ChEBI" id="CHEBI:57540"/>
        <dbReference type="ChEBI" id="CHEBI:57945"/>
    </reaction>
    <physiologicalReaction direction="left-to-right" evidence="9">
        <dbReference type="Rhea" id="RHEA:69409"/>
    </physiologicalReaction>
</comment>
<comment type="catalytic activity">
    <reaction evidence="12">
        <text>corticosterone + NAD(+) = 11-dehydrocorticosterone + NADH + H(+)</text>
        <dbReference type="Rhea" id="RHEA:42204"/>
        <dbReference type="ChEBI" id="CHEBI:15378"/>
        <dbReference type="ChEBI" id="CHEBI:16827"/>
        <dbReference type="ChEBI" id="CHEBI:57540"/>
        <dbReference type="ChEBI" id="CHEBI:57945"/>
        <dbReference type="ChEBI" id="CHEBI:78600"/>
    </reaction>
    <physiologicalReaction direction="left-to-right" evidence="12">
        <dbReference type="Rhea" id="RHEA:42205"/>
    </physiologicalReaction>
</comment>
<keyword evidence="3" id="KW-0560">Oxidoreductase</keyword>
<feature type="transmembrane region" description="Helical" evidence="13">
    <location>
        <begin position="6"/>
        <end position="25"/>
    </location>
</feature>
<evidence type="ECO:0000256" key="13">
    <source>
        <dbReference type="SAM" id="Phobius"/>
    </source>
</evidence>
<evidence type="ECO:0000256" key="11">
    <source>
        <dbReference type="ARBA" id="ARBA00048218"/>
    </source>
</evidence>
<dbReference type="PROSITE" id="PS00061">
    <property type="entry name" value="ADH_SHORT"/>
    <property type="match status" value="1"/>
</dbReference>
<dbReference type="PANTHER" id="PTHR43313">
    <property type="entry name" value="SHORT-CHAIN DEHYDROGENASE/REDUCTASE FAMILY 9C"/>
    <property type="match status" value="1"/>
</dbReference>
<keyword evidence="13" id="KW-0472">Membrane</keyword>
<dbReference type="AlphaFoldDB" id="A0A8T2J1Y4"/>
<evidence type="ECO:0000256" key="9">
    <source>
        <dbReference type="ARBA" id="ARBA00047650"/>
    </source>
</evidence>
<feature type="transmembrane region" description="Helical" evidence="13">
    <location>
        <begin position="32"/>
        <end position="48"/>
    </location>
</feature>
<evidence type="ECO:0000256" key="3">
    <source>
        <dbReference type="ARBA" id="ARBA00023002"/>
    </source>
</evidence>
<dbReference type="PRINTS" id="PR00081">
    <property type="entry name" value="GDHRDH"/>
</dbReference>
<sequence length="328" mass="37184">MELATNTSFWAYGAVWLTFIFLVYLKFSSANMALSPALVLYVVVLILTEWLCHLYLPISLGILLLSAACWYVLGIATVTSRRTLPVDGKVVFISGCDSGFGNAAAHKLDSMGFKVIATVMNLESVGAIELRKTCSERLIILQMDLTKPEDIKMAEQITRLHTSNTSGDHSFPYLAAYGASKAALSRVMDTFRFELMPWEVKVSIILPGSYKTGAYDKVSYWENQQKKLLSSLPTELLQEYGEEYITETQTQFLKFGETASTDYSAVIESITDAILSKNPKVKYYPGEYIWFLYLIGVYLPYWFSYRFTKFLFMKNKGIPRSLRKQQTN</sequence>
<feature type="transmembrane region" description="Helical" evidence="13">
    <location>
        <begin position="288"/>
        <end position="305"/>
    </location>
</feature>
<evidence type="ECO:0000256" key="2">
    <source>
        <dbReference type="ARBA" id="ARBA00006484"/>
    </source>
</evidence>
<evidence type="ECO:0000313" key="14">
    <source>
        <dbReference type="EMBL" id="KAG8437707.1"/>
    </source>
</evidence>
<keyword evidence="5" id="KW-0753">Steroid metabolism</keyword>
<comment type="catalytic activity">
    <reaction evidence="11">
        <text>11beta,17beta-dihydroxyandrost-4-ene-3-one + NAD(+) = 17beta-hydroxyandrost-4-ene-3,11-dione + NADH + H(+)</text>
        <dbReference type="Rhea" id="RHEA:69368"/>
        <dbReference type="ChEBI" id="CHEBI:15378"/>
        <dbReference type="ChEBI" id="CHEBI:34133"/>
        <dbReference type="ChEBI" id="CHEBI:57540"/>
        <dbReference type="ChEBI" id="CHEBI:57945"/>
        <dbReference type="ChEBI" id="CHEBI:81481"/>
    </reaction>
    <physiologicalReaction direction="left-to-right" evidence="11">
        <dbReference type="Rhea" id="RHEA:69369"/>
    </physiologicalReaction>
</comment>
<keyword evidence="13" id="KW-0812">Transmembrane</keyword>
<comment type="pathway">
    <text evidence="1">Steroid metabolism.</text>
</comment>
<evidence type="ECO:0000256" key="4">
    <source>
        <dbReference type="ARBA" id="ARBA00023098"/>
    </source>
</evidence>
<dbReference type="InterPro" id="IPR020904">
    <property type="entry name" value="Sc_DH/Rdtase_CS"/>
</dbReference>
<dbReference type="InterPro" id="IPR002347">
    <property type="entry name" value="SDR_fam"/>
</dbReference>
<feature type="transmembrane region" description="Helical" evidence="13">
    <location>
        <begin position="54"/>
        <end position="73"/>
    </location>
</feature>
<dbReference type="GO" id="GO:0070523">
    <property type="term" value="F:11-beta-hydroxysteroid dehydrogenase (NAD+) activity"/>
    <property type="evidence" value="ECO:0007669"/>
    <property type="project" value="TreeGrafter"/>
</dbReference>
<protein>
    <recommendedName>
        <fullName evidence="6">11-beta-hydroxysteroid dehydrogenase type 2</fullName>
    </recommendedName>
    <alternativeName>
        <fullName evidence="7">Corticosteroid 11-beta-dehydrogenase isozyme 2</fullName>
    </alternativeName>
    <alternativeName>
        <fullName evidence="8">NAD-dependent 11-beta-hydroxysteroid dehydrogenase</fullName>
    </alternativeName>
</protein>
<evidence type="ECO:0000256" key="5">
    <source>
        <dbReference type="ARBA" id="ARBA00023221"/>
    </source>
</evidence>
<keyword evidence="13" id="KW-1133">Transmembrane helix</keyword>
<proteinExistence type="inferred from homology"/>
<evidence type="ECO:0000313" key="15">
    <source>
        <dbReference type="Proteomes" id="UP000812440"/>
    </source>
</evidence>
<evidence type="ECO:0000256" key="6">
    <source>
        <dbReference type="ARBA" id="ARBA00040320"/>
    </source>
</evidence>
<dbReference type="Pfam" id="PF00106">
    <property type="entry name" value="adh_short"/>
    <property type="match status" value="2"/>
</dbReference>
<comment type="caution">
    <text evidence="14">The sequence shown here is derived from an EMBL/GenBank/DDBJ whole genome shotgun (WGS) entry which is preliminary data.</text>
</comment>
<dbReference type="Gene3D" id="3.40.50.720">
    <property type="entry name" value="NAD(P)-binding Rossmann-like Domain"/>
    <property type="match status" value="2"/>
</dbReference>
<keyword evidence="15" id="KW-1185">Reference proteome</keyword>
<comment type="catalytic activity">
    <reaction evidence="10">
        <text>an 11beta-hydroxysteroid + NAD(+) = an 11-oxosteroid + NADH + H(+)</text>
        <dbReference type="Rhea" id="RHEA:53116"/>
        <dbReference type="ChEBI" id="CHEBI:15378"/>
        <dbReference type="ChEBI" id="CHEBI:35346"/>
        <dbReference type="ChEBI" id="CHEBI:47787"/>
        <dbReference type="ChEBI" id="CHEBI:57540"/>
        <dbReference type="ChEBI" id="CHEBI:57945"/>
    </reaction>
    <physiologicalReaction direction="left-to-right" evidence="10">
        <dbReference type="Rhea" id="RHEA:53117"/>
    </physiologicalReaction>
</comment>
<dbReference type="GO" id="GO:0008211">
    <property type="term" value="P:glucocorticoid metabolic process"/>
    <property type="evidence" value="ECO:0007669"/>
    <property type="project" value="TreeGrafter"/>
</dbReference>
<name>A0A8T2J1Y4_9PIPI</name>
<evidence type="ECO:0000256" key="8">
    <source>
        <dbReference type="ARBA" id="ARBA00042028"/>
    </source>
</evidence>
<accession>A0A8T2J1Y4</accession>
<evidence type="ECO:0000256" key="7">
    <source>
        <dbReference type="ARBA" id="ARBA00041540"/>
    </source>
</evidence>
<dbReference type="SUPFAM" id="SSF51735">
    <property type="entry name" value="NAD(P)-binding Rossmann-fold domains"/>
    <property type="match status" value="1"/>
</dbReference>
<dbReference type="PANTHER" id="PTHR43313:SF2">
    <property type="entry name" value="11-BETA-HYDROXYSTEROID DEHYDROGENASE TYPE 2"/>
    <property type="match status" value="1"/>
</dbReference>
<gene>
    <name evidence="14" type="ORF">GDO86_008421</name>
</gene>